<dbReference type="OrthoDB" id="9774661at2"/>
<gene>
    <name evidence="2" type="ORF">RVIR1_07710</name>
</gene>
<keyword evidence="3" id="KW-1185">Reference proteome</keyword>
<dbReference type="Pfam" id="PF00196">
    <property type="entry name" value="GerE"/>
    <property type="match status" value="1"/>
</dbReference>
<reference evidence="2 3" key="1">
    <citation type="submission" date="2017-03" db="EMBL/GenBank/DDBJ databases">
        <title>The genome sequence of Candidatus Rickettsiella viridis.</title>
        <authorList>
            <person name="Nikoh N."/>
            <person name="Tsuchida T."/>
            <person name="Yamaguchi K."/>
            <person name="Maeda T."/>
            <person name="Shigenobu S."/>
            <person name="Fukatsu T."/>
        </authorList>
    </citation>
    <scope>NUCLEOTIDE SEQUENCE [LARGE SCALE GENOMIC DNA]</scope>
    <source>
        <strain evidence="2 3">Ap-RA04</strain>
    </source>
</reference>
<dbReference type="SMART" id="SM00421">
    <property type="entry name" value="HTH_LUXR"/>
    <property type="match status" value="1"/>
</dbReference>
<evidence type="ECO:0000259" key="1">
    <source>
        <dbReference type="SMART" id="SM00421"/>
    </source>
</evidence>
<accession>A0A2Z5UWH3</accession>
<dbReference type="InterPro" id="IPR036388">
    <property type="entry name" value="WH-like_DNA-bd_sf"/>
</dbReference>
<dbReference type="RefSeq" id="WP_126322730.1">
    <property type="nucleotide sequence ID" value="NZ_AP018005.1"/>
</dbReference>
<sequence length="242" mass="27933">MKLTKEEKKKKLIAYAEKFPINDIPGINSIRDVEEGKFIRVSKVGVEISGYENEDQMFDTTYSELKSEAHKVHDIWEKDEKYASDTRNIVKVISYANFDTGWKILLGHQKPLIDKKSNEVLGIINNFIDITENAFLDVGRLILMENNGLKRKQFQYRVQDNQGFEGLTKREQEVLFWYNHGINSIGISRRLSRPGRPIIPSTVRSYLEKVKLKLGVTTKEQLLEKSISIGFMCTVPESLFVD</sequence>
<dbReference type="InterPro" id="IPR000792">
    <property type="entry name" value="Tscrpt_reg_LuxR_C"/>
</dbReference>
<dbReference type="GO" id="GO:0003677">
    <property type="term" value="F:DNA binding"/>
    <property type="evidence" value="ECO:0007669"/>
    <property type="project" value="InterPro"/>
</dbReference>
<proteinExistence type="predicted"/>
<dbReference type="KEGG" id="rvi:RVIR1_07710"/>
<dbReference type="SUPFAM" id="SSF46894">
    <property type="entry name" value="C-terminal effector domain of the bipartite response regulators"/>
    <property type="match status" value="1"/>
</dbReference>
<organism evidence="2 3">
    <name type="scientific">Candidatus Rickettsiella viridis</name>
    <dbReference type="NCBI Taxonomy" id="676208"/>
    <lineage>
        <taxon>Bacteria</taxon>
        <taxon>Pseudomonadati</taxon>
        <taxon>Pseudomonadota</taxon>
        <taxon>Gammaproteobacteria</taxon>
        <taxon>Legionellales</taxon>
        <taxon>Coxiellaceae</taxon>
        <taxon>Rickettsiella</taxon>
    </lineage>
</organism>
<dbReference type="Proteomes" id="UP000282483">
    <property type="component" value="Chromosome"/>
</dbReference>
<name>A0A2Z5UWH3_9COXI</name>
<dbReference type="AlphaFoldDB" id="A0A2Z5UWH3"/>
<evidence type="ECO:0000313" key="3">
    <source>
        <dbReference type="Proteomes" id="UP000282483"/>
    </source>
</evidence>
<protein>
    <submittedName>
        <fullName evidence="2">Transcription regulator LuxR family VCA1078</fullName>
    </submittedName>
</protein>
<feature type="domain" description="HTH luxR-type" evidence="1">
    <location>
        <begin position="164"/>
        <end position="226"/>
    </location>
</feature>
<dbReference type="GO" id="GO:0006355">
    <property type="term" value="P:regulation of DNA-templated transcription"/>
    <property type="evidence" value="ECO:0007669"/>
    <property type="project" value="InterPro"/>
</dbReference>
<evidence type="ECO:0000313" key="2">
    <source>
        <dbReference type="EMBL" id="BBB15260.1"/>
    </source>
</evidence>
<dbReference type="EMBL" id="AP018005">
    <property type="protein sequence ID" value="BBB15260.1"/>
    <property type="molecule type" value="Genomic_DNA"/>
</dbReference>
<dbReference type="Gene3D" id="1.10.10.10">
    <property type="entry name" value="Winged helix-like DNA-binding domain superfamily/Winged helix DNA-binding domain"/>
    <property type="match status" value="1"/>
</dbReference>
<dbReference type="InterPro" id="IPR016032">
    <property type="entry name" value="Sig_transdc_resp-reg_C-effctor"/>
</dbReference>